<dbReference type="EMBL" id="CM029048">
    <property type="protein sequence ID" value="KAG2577453.1"/>
    <property type="molecule type" value="Genomic_DNA"/>
</dbReference>
<keyword evidence="1" id="KW-0479">Metal-binding</keyword>
<evidence type="ECO:0000256" key="3">
    <source>
        <dbReference type="ARBA" id="ARBA00022833"/>
    </source>
</evidence>
<proteinExistence type="predicted"/>
<feature type="domain" description="BED-type" evidence="6">
    <location>
        <begin position="69"/>
        <end position="136"/>
    </location>
</feature>
<dbReference type="AlphaFoldDB" id="A0A8T0QX34"/>
<name>A0A8T0QX34_PANVG</name>
<evidence type="ECO:0000259" key="6">
    <source>
        <dbReference type="PROSITE" id="PS50808"/>
    </source>
</evidence>
<evidence type="ECO:0000256" key="1">
    <source>
        <dbReference type="ARBA" id="ARBA00022723"/>
    </source>
</evidence>
<dbReference type="Proteomes" id="UP000823388">
    <property type="component" value="Chromosome 6N"/>
</dbReference>
<protein>
    <recommendedName>
        <fullName evidence="6">BED-type domain-containing protein</fullName>
    </recommendedName>
</protein>
<feature type="region of interest" description="Disordered" evidence="5">
    <location>
        <begin position="35"/>
        <end position="62"/>
    </location>
</feature>
<evidence type="ECO:0000256" key="5">
    <source>
        <dbReference type="SAM" id="MobiDB-lite"/>
    </source>
</evidence>
<dbReference type="SMART" id="SM00614">
    <property type="entry name" value="ZnF_BED"/>
    <property type="match status" value="1"/>
</dbReference>
<evidence type="ECO:0000313" key="8">
    <source>
        <dbReference type="Proteomes" id="UP000823388"/>
    </source>
</evidence>
<keyword evidence="3" id="KW-0862">Zinc</keyword>
<dbReference type="InterPro" id="IPR003656">
    <property type="entry name" value="Znf_BED"/>
</dbReference>
<keyword evidence="2 4" id="KW-0863">Zinc-finger</keyword>
<accession>A0A8T0QX34</accession>
<dbReference type="PROSITE" id="PS50808">
    <property type="entry name" value="ZF_BED"/>
    <property type="match status" value="1"/>
</dbReference>
<keyword evidence="8" id="KW-1185">Reference proteome</keyword>
<evidence type="ECO:0000256" key="2">
    <source>
        <dbReference type="ARBA" id="ARBA00022771"/>
    </source>
</evidence>
<feature type="compositionally biased region" description="Low complexity" evidence="5">
    <location>
        <begin position="35"/>
        <end position="51"/>
    </location>
</feature>
<dbReference type="GO" id="GO:0008270">
    <property type="term" value="F:zinc ion binding"/>
    <property type="evidence" value="ECO:0007669"/>
    <property type="project" value="UniProtKB-KW"/>
</dbReference>
<reference evidence="7" key="1">
    <citation type="submission" date="2020-05" db="EMBL/GenBank/DDBJ databases">
        <title>WGS assembly of Panicum virgatum.</title>
        <authorList>
            <person name="Lovell J.T."/>
            <person name="Jenkins J."/>
            <person name="Shu S."/>
            <person name="Juenger T.E."/>
            <person name="Schmutz J."/>
        </authorList>
    </citation>
    <scope>NUCLEOTIDE SEQUENCE</scope>
    <source>
        <strain evidence="7">AP13</strain>
    </source>
</reference>
<comment type="caution">
    <text evidence="7">The sequence shown here is derived from an EMBL/GenBank/DDBJ whole genome shotgun (WGS) entry which is preliminary data.</text>
</comment>
<evidence type="ECO:0000313" key="7">
    <source>
        <dbReference type="EMBL" id="KAG2577453.1"/>
    </source>
</evidence>
<organism evidence="7 8">
    <name type="scientific">Panicum virgatum</name>
    <name type="common">Blackwell switchgrass</name>
    <dbReference type="NCBI Taxonomy" id="38727"/>
    <lineage>
        <taxon>Eukaryota</taxon>
        <taxon>Viridiplantae</taxon>
        <taxon>Streptophyta</taxon>
        <taxon>Embryophyta</taxon>
        <taxon>Tracheophyta</taxon>
        <taxon>Spermatophyta</taxon>
        <taxon>Magnoliopsida</taxon>
        <taxon>Liliopsida</taxon>
        <taxon>Poales</taxon>
        <taxon>Poaceae</taxon>
        <taxon>PACMAD clade</taxon>
        <taxon>Panicoideae</taxon>
        <taxon>Panicodae</taxon>
        <taxon>Paniceae</taxon>
        <taxon>Panicinae</taxon>
        <taxon>Panicum</taxon>
        <taxon>Panicum sect. Hiantes</taxon>
    </lineage>
</organism>
<sequence length="136" mass="14434">MDNMEEYTVSNDLSACSLPGNYDRCSTDQCRSGDDAGVGARGAGVSALATPTPNPPPSASSGDTIVLKHFKSGAWNDFLQVFETLPSGKHVRIAAKCRHCNHVLSGCSSAGTSNMLRHHKQCLKKAKHAALVQSHL</sequence>
<evidence type="ECO:0000256" key="4">
    <source>
        <dbReference type="PROSITE-ProRule" id="PRU00027"/>
    </source>
</evidence>
<gene>
    <name evidence="7" type="ORF">PVAP13_6NG101903</name>
</gene>
<dbReference type="GO" id="GO:0003677">
    <property type="term" value="F:DNA binding"/>
    <property type="evidence" value="ECO:0007669"/>
    <property type="project" value="InterPro"/>
</dbReference>